<dbReference type="GO" id="GO:0031179">
    <property type="term" value="P:peptide modification"/>
    <property type="evidence" value="ECO:0007669"/>
    <property type="project" value="InterPro"/>
</dbReference>
<reference evidence="2 3" key="1">
    <citation type="submission" date="2018-06" db="EMBL/GenBank/DDBJ databases">
        <authorList>
            <consortium name="Pathogen Informatics"/>
            <person name="Doyle S."/>
        </authorList>
    </citation>
    <scope>NUCLEOTIDE SEQUENCE [LARGE SCALE GENOMIC DNA]</scope>
    <source>
        <strain evidence="2 3">NCTC10343</strain>
    </source>
</reference>
<dbReference type="AlphaFoldDB" id="A0A378XV09"/>
<evidence type="ECO:0000313" key="3">
    <source>
        <dbReference type="Proteomes" id="UP000254400"/>
    </source>
</evidence>
<feature type="binding site" evidence="1">
    <location>
        <position position="361"/>
    </location>
    <ligand>
        <name>Zn(2+)</name>
        <dbReference type="ChEBI" id="CHEBI:29105"/>
    </ligand>
</feature>
<name>A0A378XV09_PAEPO</name>
<dbReference type="RefSeq" id="WP_019686785.1">
    <property type="nucleotide sequence ID" value="NZ_CP036496.1"/>
</dbReference>
<evidence type="ECO:0000256" key="1">
    <source>
        <dbReference type="PIRSR" id="PIRSR607822-1"/>
    </source>
</evidence>
<dbReference type="Pfam" id="PF05147">
    <property type="entry name" value="LANC_like"/>
    <property type="match status" value="1"/>
</dbReference>
<feature type="binding site" evidence="1">
    <location>
        <position position="311"/>
    </location>
    <ligand>
        <name>Zn(2+)</name>
        <dbReference type="ChEBI" id="CHEBI:29105"/>
    </ligand>
</feature>
<dbReference type="Proteomes" id="UP000254400">
    <property type="component" value="Unassembled WGS sequence"/>
</dbReference>
<dbReference type="SMART" id="SM01260">
    <property type="entry name" value="LANC_like"/>
    <property type="match status" value="1"/>
</dbReference>
<feature type="binding site" evidence="1">
    <location>
        <position position="360"/>
    </location>
    <ligand>
        <name>Zn(2+)</name>
        <dbReference type="ChEBI" id="CHEBI:29105"/>
    </ligand>
</feature>
<dbReference type="InterPro" id="IPR033889">
    <property type="entry name" value="LanC"/>
</dbReference>
<dbReference type="EMBL" id="UGSC01000001">
    <property type="protein sequence ID" value="SUA68532.1"/>
    <property type="molecule type" value="Genomic_DNA"/>
</dbReference>
<protein>
    <submittedName>
        <fullName evidence="2">Subtilin biosynthesis protein spaC</fullName>
    </submittedName>
</protein>
<dbReference type="Gene3D" id="1.50.10.20">
    <property type="match status" value="1"/>
</dbReference>
<dbReference type="InterPro" id="IPR007822">
    <property type="entry name" value="LANC-like"/>
</dbReference>
<gene>
    <name evidence="2" type="primary">spaC1_1</name>
    <name evidence="2" type="ORF">NCTC10343_01731</name>
</gene>
<sequence length="453" mass="50810">MKTDHFVMEACEQLQAKDFSTTIALRLSNPESVYKAVHAEQNISPETKYHPWGDTSLSHGYPGNIFLLSQCRASDSTYDWNQAIYLNMKHIQASLAKKGLNDVSLYSGWTGIASSVREASNHGEYYSHFLQQIHEWMIPLTEQWLQLNTAQLALHEGMPMQSFDTISGASGIGRYIVMNSTDPSCTPLVEPILQFLTDLTYPIKIHNRYVPGWYSPQKFQFLDRDKSNYAMGNFNCGMAHGIPGPLALLSVAYSSGIEVKGQYQAIETITEWLLKYKNEDTYGYYWPHIVPFEAETGSLQLDLKRAREAWCYGTPGVACSLYLAGKALHDEELQKMAVKACIGAITYEVTKQEMDSSALCHGLAGLLTISWRMWCHSKEPAFIPLIQHLTSQLIDRFQADSPLGYLDPEPRADSSLAWLTKAGLLEGVAGIASALLSVSENKEMPWDYMLMLS</sequence>
<dbReference type="SUPFAM" id="SSF158745">
    <property type="entry name" value="LanC-like"/>
    <property type="match status" value="1"/>
</dbReference>
<keyword evidence="1" id="KW-0862">Zinc</keyword>
<accession>A0A378XV09</accession>
<evidence type="ECO:0000313" key="2">
    <source>
        <dbReference type="EMBL" id="SUA68532.1"/>
    </source>
</evidence>
<proteinExistence type="predicted"/>
<dbReference type="PRINTS" id="PR01950">
    <property type="entry name" value="LANCSUPER"/>
</dbReference>
<dbReference type="PRINTS" id="PR01955">
    <property type="entry name" value="LANCFRANKIA"/>
</dbReference>
<dbReference type="GO" id="GO:0046872">
    <property type="term" value="F:metal ion binding"/>
    <property type="evidence" value="ECO:0007669"/>
    <property type="project" value="UniProtKB-KW"/>
</dbReference>
<organism evidence="2 3">
    <name type="scientific">Paenibacillus polymyxa</name>
    <name type="common">Bacillus polymyxa</name>
    <dbReference type="NCBI Taxonomy" id="1406"/>
    <lineage>
        <taxon>Bacteria</taxon>
        <taxon>Bacillati</taxon>
        <taxon>Bacillota</taxon>
        <taxon>Bacilli</taxon>
        <taxon>Bacillales</taxon>
        <taxon>Paenibacillaceae</taxon>
        <taxon>Paenibacillus</taxon>
    </lineage>
</organism>
<dbReference type="CDD" id="cd04793">
    <property type="entry name" value="LanC"/>
    <property type="match status" value="1"/>
</dbReference>
<dbReference type="GeneID" id="93350510"/>
<keyword evidence="1" id="KW-0479">Metal-binding</keyword>